<evidence type="ECO:0000313" key="2">
    <source>
        <dbReference type="Proteomes" id="UP001499959"/>
    </source>
</evidence>
<dbReference type="EMBL" id="BAABJE010000030">
    <property type="protein sequence ID" value="GAA4806931.1"/>
    <property type="molecule type" value="Genomic_DNA"/>
</dbReference>
<accession>A0ABP9C986</accession>
<sequence length="218" mass="25038">MNAAPASASDPIGPEAEGPLTLLPAQWQALREAYATPPRAYHHAGHMRDVLVHYREVADGPGWHRPHEVWFAVLYHDAIYVPGRRDNEARSAQLAETHLARWWPEADIDRARVSALIAATARHGAWRPDDFARDADGDDMRRFLDCDMAILGAAPDVFAAYDRAIAEEYRAVPRWLYRRRRRAFFRMLLESERIYLSDFFRERYEAQARRNLEAAVAG</sequence>
<dbReference type="PANTHER" id="PTHR21174:SF0">
    <property type="entry name" value="HD PHOSPHOHYDROLASE FAMILY PROTEIN-RELATED"/>
    <property type="match status" value="1"/>
</dbReference>
<dbReference type="RefSeq" id="WP_345304861.1">
    <property type="nucleotide sequence ID" value="NZ_BAABJE010000030.1"/>
</dbReference>
<dbReference type="PANTHER" id="PTHR21174">
    <property type="match status" value="1"/>
</dbReference>
<reference evidence="2" key="1">
    <citation type="journal article" date="2019" name="Int. J. Syst. Evol. Microbiol.">
        <title>The Global Catalogue of Microorganisms (GCM) 10K type strain sequencing project: providing services to taxonomists for standard genome sequencing and annotation.</title>
        <authorList>
            <consortium name="The Broad Institute Genomics Platform"/>
            <consortium name="The Broad Institute Genome Sequencing Center for Infectious Disease"/>
            <person name="Wu L."/>
            <person name="Ma J."/>
        </authorList>
    </citation>
    <scope>NUCLEOTIDE SEQUENCE [LARGE SCALE GENOMIC DNA]</scope>
    <source>
        <strain evidence="2">JCM 18204</strain>
    </source>
</reference>
<organism evidence="1 2">
    <name type="scientific">Lysobacter hankyongensis</name>
    <dbReference type="NCBI Taxonomy" id="1176535"/>
    <lineage>
        <taxon>Bacteria</taxon>
        <taxon>Pseudomonadati</taxon>
        <taxon>Pseudomonadota</taxon>
        <taxon>Gammaproteobacteria</taxon>
        <taxon>Lysobacterales</taxon>
        <taxon>Lysobacteraceae</taxon>
        <taxon>Lysobacter</taxon>
    </lineage>
</organism>
<gene>
    <name evidence="1" type="ORF">GCM10023307_37050</name>
</gene>
<keyword evidence="2" id="KW-1185">Reference proteome</keyword>
<name>A0ABP9C986_9GAMM</name>
<dbReference type="InterPro" id="IPR009218">
    <property type="entry name" value="HD_phosphohydro"/>
</dbReference>
<comment type="caution">
    <text evidence="1">The sequence shown here is derived from an EMBL/GenBank/DDBJ whole genome shotgun (WGS) entry which is preliminary data.</text>
</comment>
<proteinExistence type="predicted"/>
<evidence type="ECO:0000313" key="1">
    <source>
        <dbReference type="EMBL" id="GAA4806931.1"/>
    </source>
</evidence>
<dbReference type="SUPFAM" id="SSF109604">
    <property type="entry name" value="HD-domain/PDEase-like"/>
    <property type="match status" value="1"/>
</dbReference>
<dbReference type="Proteomes" id="UP001499959">
    <property type="component" value="Unassembled WGS sequence"/>
</dbReference>
<dbReference type="Gene3D" id="1.10.3210.10">
    <property type="entry name" value="Hypothetical protein af1432"/>
    <property type="match status" value="1"/>
</dbReference>
<dbReference type="PIRSF" id="PIRSF035170">
    <property type="entry name" value="HD_phosphohydro"/>
    <property type="match status" value="1"/>
</dbReference>
<protein>
    <recommendedName>
        <fullName evidence="3">Metal-dependent HD superfamily phosphohydrolase</fullName>
    </recommendedName>
</protein>
<evidence type="ECO:0008006" key="3">
    <source>
        <dbReference type="Google" id="ProtNLM"/>
    </source>
</evidence>